<feature type="transmembrane region" description="Helical" evidence="1">
    <location>
        <begin position="36"/>
        <end position="60"/>
    </location>
</feature>
<evidence type="ECO:0000313" key="2">
    <source>
        <dbReference type="EMBL" id="JAW15274.1"/>
    </source>
</evidence>
<organism evidence="2">
    <name type="scientific">Panstrongylus lignarius</name>
    <dbReference type="NCBI Taxonomy" id="156445"/>
    <lineage>
        <taxon>Eukaryota</taxon>
        <taxon>Metazoa</taxon>
        <taxon>Ecdysozoa</taxon>
        <taxon>Arthropoda</taxon>
        <taxon>Hexapoda</taxon>
        <taxon>Insecta</taxon>
        <taxon>Pterygota</taxon>
        <taxon>Neoptera</taxon>
        <taxon>Paraneoptera</taxon>
        <taxon>Hemiptera</taxon>
        <taxon>Heteroptera</taxon>
        <taxon>Panheteroptera</taxon>
        <taxon>Cimicomorpha</taxon>
        <taxon>Reduviidae</taxon>
        <taxon>Triatominae</taxon>
        <taxon>Panstrongylus</taxon>
    </lineage>
</organism>
<reference evidence="2" key="1">
    <citation type="journal article" date="2018" name="PLoS Negl. Trop. Dis.">
        <title>An insight into the salivary gland and fat body transcriptome of Panstrongylus lignarius (Hemiptera: Heteroptera), the main vector of Chagas disease in Peru.</title>
        <authorList>
            <person name="Nevoa J.C."/>
            <person name="Mendes M.T."/>
            <person name="da Silva M.V."/>
            <person name="Soares S.C."/>
            <person name="Oliveira C.J.F."/>
            <person name="Ribeiro J.M.C."/>
        </authorList>
    </citation>
    <scope>NUCLEOTIDE SEQUENCE</scope>
</reference>
<keyword evidence="1" id="KW-0472">Membrane</keyword>
<dbReference type="EMBL" id="GFTR01001152">
    <property type="protein sequence ID" value="JAW15274.1"/>
    <property type="molecule type" value="Transcribed_RNA"/>
</dbReference>
<keyword evidence="1" id="KW-1133">Transmembrane helix</keyword>
<protein>
    <submittedName>
        <fullName evidence="2">Uncharacterized protein</fullName>
    </submittedName>
</protein>
<feature type="transmembrane region" description="Helical" evidence="1">
    <location>
        <begin position="6"/>
        <end position="24"/>
    </location>
</feature>
<sequence length="87" mass="9981">MTLEVPFLLWLSIFSHFYLIYFLMTSTYCPKSALSISIICCTCCVTTFCGSLEVFMFFLYSITSCLQSPELHTICPKTRIGQRTHNS</sequence>
<accession>A0A224XVR5</accession>
<evidence type="ECO:0000256" key="1">
    <source>
        <dbReference type="SAM" id="Phobius"/>
    </source>
</evidence>
<name>A0A224XVR5_9HEMI</name>
<proteinExistence type="predicted"/>
<keyword evidence="1" id="KW-0812">Transmembrane</keyword>
<dbReference type="AlphaFoldDB" id="A0A224XVR5"/>